<name>A0AAN6SQ72_9PEZI</name>
<feature type="compositionally biased region" description="Low complexity" evidence="1">
    <location>
        <begin position="569"/>
        <end position="582"/>
    </location>
</feature>
<feature type="compositionally biased region" description="Low complexity" evidence="1">
    <location>
        <begin position="179"/>
        <end position="196"/>
    </location>
</feature>
<evidence type="ECO:0000313" key="3">
    <source>
        <dbReference type="Proteomes" id="UP001303115"/>
    </source>
</evidence>
<feature type="region of interest" description="Disordered" evidence="1">
    <location>
        <begin position="177"/>
        <end position="276"/>
    </location>
</feature>
<feature type="compositionally biased region" description="Polar residues" evidence="1">
    <location>
        <begin position="428"/>
        <end position="439"/>
    </location>
</feature>
<protein>
    <submittedName>
        <fullName evidence="2">Uncharacterized protein</fullName>
    </submittedName>
</protein>
<feature type="region of interest" description="Disordered" evidence="1">
    <location>
        <begin position="562"/>
        <end position="616"/>
    </location>
</feature>
<proteinExistence type="predicted"/>
<keyword evidence="3" id="KW-1185">Reference proteome</keyword>
<feature type="compositionally biased region" description="Acidic residues" evidence="1">
    <location>
        <begin position="593"/>
        <end position="616"/>
    </location>
</feature>
<comment type="caution">
    <text evidence="2">The sequence shown here is derived from an EMBL/GenBank/DDBJ whole genome shotgun (WGS) entry which is preliminary data.</text>
</comment>
<evidence type="ECO:0000313" key="2">
    <source>
        <dbReference type="EMBL" id="KAK4038033.1"/>
    </source>
</evidence>
<feature type="compositionally biased region" description="Low complexity" evidence="1">
    <location>
        <begin position="489"/>
        <end position="520"/>
    </location>
</feature>
<feature type="compositionally biased region" description="Low complexity" evidence="1">
    <location>
        <begin position="80"/>
        <end position="103"/>
    </location>
</feature>
<feature type="compositionally biased region" description="Gly residues" evidence="1">
    <location>
        <begin position="46"/>
        <end position="59"/>
    </location>
</feature>
<dbReference type="Proteomes" id="UP001303115">
    <property type="component" value="Unassembled WGS sequence"/>
</dbReference>
<reference evidence="3" key="1">
    <citation type="journal article" date="2023" name="Mol. Phylogenet. Evol.">
        <title>Genome-scale phylogeny and comparative genomics of the fungal order Sordariales.</title>
        <authorList>
            <person name="Hensen N."/>
            <person name="Bonometti L."/>
            <person name="Westerberg I."/>
            <person name="Brannstrom I.O."/>
            <person name="Guillou S."/>
            <person name="Cros-Aarteil S."/>
            <person name="Calhoun S."/>
            <person name="Haridas S."/>
            <person name="Kuo A."/>
            <person name="Mondo S."/>
            <person name="Pangilinan J."/>
            <person name="Riley R."/>
            <person name="LaButti K."/>
            <person name="Andreopoulos B."/>
            <person name="Lipzen A."/>
            <person name="Chen C."/>
            <person name="Yan M."/>
            <person name="Daum C."/>
            <person name="Ng V."/>
            <person name="Clum A."/>
            <person name="Steindorff A."/>
            <person name="Ohm R.A."/>
            <person name="Martin F."/>
            <person name="Silar P."/>
            <person name="Natvig D.O."/>
            <person name="Lalanne C."/>
            <person name="Gautier V."/>
            <person name="Ament-Velasquez S.L."/>
            <person name="Kruys A."/>
            <person name="Hutchinson M.I."/>
            <person name="Powell A.J."/>
            <person name="Barry K."/>
            <person name="Miller A.N."/>
            <person name="Grigoriev I.V."/>
            <person name="Debuchy R."/>
            <person name="Gladieux P."/>
            <person name="Hiltunen Thoren M."/>
            <person name="Johannesson H."/>
        </authorList>
    </citation>
    <scope>NUCLEOTIDE SEQUENCE [LARGE SCALE GENOMIC DNA]</scope>
    <source>
        <strain evidence="3">CBS 284.82</strain>
    </source>
</reference>
<feature type="region of interest" description="Disordered" evidence="1">
    <location>
        <begin position="394"/>
        <end position="530"/>
    </location>
</feature>
<dbReference type="AlphaFoldDB" id="A0AAN6SQ72"/>
<organism evidence="2 3">
    <name type="scientific">Parachaetomium inaequale</name>
    <dbReference type="NCBI Taxonomy" id="2588326"/>
    <lineage>
        <taxon>Eukaryota</taxon>
        <taxon>Fungi</taxon>
        <taxon>Dikarya</taxon>
        <taxon>Ascomycota</taxon>
        <taxon>Pezizomycotina</taxon>
        <taxon>Sordariomycetes</taxon>
        <taxon>Sordariomycetidae</taxon>
        <taxon>Sordariales</taxon>
        <taxon>Chaetomiaceae</taxon>
        <taxon>Parachaetomium</taxon>
    </lineage>
</organism>
<feature type="region of interest" description="Disordered" evidence="1">
    <location>
        <begin position="1"/>
        <end position="123"/>
    </location>
</feature>
<accession>A0AAN6SQ72</accession>
<sequence>MAGVEGMAFSAGRLPQSANKEKGGFWPDLSFDQWVELGDSDPESASGGGGGFGHFGGASGLSASPHLSSGQMLSPGGAQGAAAQGQFSAGNHNNSNNAAGSGSPIRRPGHHQTHSPHPQDPQATVNMAALSNNHDIDVDGLPYGSFGEVPSGGSFSDSELLNFGGLRMGSPRIQLPQLSASEPASPPSKATSPPRKASSRLGKFCAKVRNKATALQGKKTTDVKPEPEPDSSLGVPVMSTAQLEPAKTTPARPRPQNVHIPKAQSPSPPLTSGMPGEAQQAVAGSEASAVNGFLDDPFFSSSQFVPPPPLQLNGSAMPQTPLSTPHMDGSWQMAVSMADGKTLWTTVPGAYFGHNGDANTMWDTTSSDAMDTDPPPMSYHTANAHNTSANYAIQPGFQYPPPPENTTINPNGLHLHMPQPHGIPPALLQQNDNNNTTSHRPTRADGPHHQQQHRRPKPRAPSSGARHHHHHHQYGGPAGISPRKGGRGRAVSGSGSASRIASVSPSPKMMPASASAAAAGMPGGLNGTSRTMLHRRSASMQTLTTQSPAGGLLVSGDGAAISKRRSWTGRRMSSSSSSTSLRNQYNLAVAAAAEEEQEQEEQEQEEQEQEEQEEAS</sequence>
<dbReference type="EMBL" id="MU854442">
    <property type="protein sequence ID" value="KAK4038033.1"/>
    <property type="molecule type" value="Genomic_DNA"/>
</dbReference>
<evidence type="ECO:0000256" key="1">
    <source>
        <dbReference type="SAM" id="MobiDB-lite"/>
    </source>
</evidence>
<gene>
    <name evidence="2" type="ORF">C8A01DRAFT_48327</name>
</gene>